<proteinExistence type="inferred from homology"/>
<dbReference type="Pfam" id="PF00756">
    <property type="entry name" value="Esterase"/>
    <property type="match status" value="1"/>
</dbReference>
<comment type="catalytic activity">
    <reaction evidence="8">
        <text>an acyl-CoA + a 1,2-diacyl-sn-glycerol = a triacyl-sn-glycerol + CoA</text>
        <dbReference type="Rhea" id="RHEA:10868"/>
        <dbReference type="ChEBI" id="CHEBI:17815"/>
        <dbReference type="ChEBI" id="CHEBI:57287"/>
        <dbReference type="ChEBI" id="CHEBI:58342"/>
        <dbReference type="ChEBI" id="CHEBI:64615"/>
        <dbReference type="EC" id="2.3.1.20"/>
    </reaction>
</comment>
<dbReference type="EMBL" id="QZEW01000031">
    <property type="protein sequence ID" value="RJL16605.1"/>
    <property type="molecule type" value="Genomic_DNA"/>
</dbReference>
<evidence type="ECO:0000256" key="1">
    <source>
        <dbReference type="ARBA" id="ARBA00000697"/>
    </source>
</evidence>
<feature type="region of interest" description="Disordered" evidence="9">
    <location>
        <begin position="122"/>
        <end position="141"/>
    </location>
</feature>
<reference evidence="11" key="1">
    <citation type="submission" date="2018-09" db="EMBL/GenBank/DDBJ databases">
        <title>Paracoccus onubensis nov. sp. a moderate halophilic bacterium isolated from Gruta de las Maravillas (Aracena, Spain).</title>
        <authorList>
            <person name="Jurado V."/>
            <person name="Gutierrez-Patricio S."/>
            <person name="Gonzalez-Pimentel J.L."/>
            <person name="Miller A.Z."/>
            <person name="Laiz L."/>
            <person name="Saiz-Jimenez C."/>
        </authorList>
    </citation>
    <scope>NUCLEOTIDE SEQUENCE [LARGE SCALE GENOMIC DNA]</scope>
    <source>
        <strain evidence="11">DSM 26381</strain>
    </source>
</reference>
<dbReference type="OrthoDB" id="9784036at2"/>
<comment type="similarity">
    <text evidence="3">Belongs to the mycobacterial A85 antigen family.</text>
</comment>
<evidence type="ECO:0000256" key="8">
    <source>
        <dbReference type="ARBA" id="ARBA00048109"/>
    </source>
</evidence>
<dbReference type="InterPro" id="IPR029058">
    <property type="entry name" value="AB_hydrolase_fold"/>
</dbReference>
<comment type="caution">
    <text evidence="10">The sequence shown here is derived from an EMBL/GenBank/DDBJ whole genome shotgun (WGS) entry which is preliminary data.</text>
</comment>
<comment type="similarity">
    <text evidence="2">Belongs to the esterase D family.</text>
</comment>
<dbReference type="RefSeq" id="WP_119897864.1">
    <property type="nucleotide sequence ID" value="NZ_QNRC01000011.1"/>
</dbReference>
<dbReference type="SUPFAM" id="SSF53474">
    <property type="entry name" value="alpha/beta-Hydrolases"/>
    <property type="match status" value="1"/>
</dbReference>
<dbReference type="Proteomes" id="UP000283587">
    <property type="component" value="Unassembled WGS sequence"/>
</dbReference>
<dbReference type="GO" id="GO:0004144">
    <property type="term" value="F:diacylglycerol O-acyltransferase activity"/>
    <property type="evidence" value="ECO:0007669"/>
    <property type="project" value="UniProtKB-EC"/>
</dbReference>
<dbReference type="InterPro" id="IPR052558">
    <property type="entry name" value="Siderophore_Hydrolase_D"/>
</dbReference>
<name>A0A419A7Z1_9RHOB</name>
<evidence type="ECO:0000313" key="10">
    <source>
        <dbReference type="EMBL" id="RJL16605.1"/>
    </source>
</evidence>
<accession>A0A419A7Z1</accession>
<dbReference type="EC" id="2.3.1.20" evidence="5"/>
<keyword evidence="11" id="KW-1185">Reference proteome</keyword>
<dbReference type="AlphaFoldDB" id="A0A419A7Z1"/>
<evidence type="ECO:0000256" key="6">
    <source>
        <dbReference type="ARBA" id="ARBA00022801"/>
    </source>
</evidence>
<dbReference type="GO" id="GO:0050348">
    <property type="term" value="F:trehalose O-mycolyltransferase activity"/>
    <property type="evidence" value="ECO:0007669"/>
    <property type="project" value="UniProtKB-EC"/>
</dbReference>
<dbReference type="InterPro" id="IPR006311">
    <property type="entry name" value="TAT_signal"/>
</dbReference>
<dbReference type="PANTHER" id="PTHR40841">
    <property type="entry name" value="SIDEROPHORE TRIACETYLFUSARININE C ESTERASE"/>
    <property type="match status" value="1"/>
</dbReference>
<dbReference type="InterPro" id="IPR000801">
    <property type="entry name" value="Esterase-like"/>
</dbReference>
<evidence type="ECO:0000313" key="11">
    <source>
        <dbReference type="Proteomes" id="UP000283587"/>
    </source>
</evidence>
<evidence type="ECO:0000256" key="5">
    <source>
        <dbReference type="ARBA" id="ARBA00013244"/>
    </source>
</evidence>
<organism evidence="10 11">
    <name type="scientific">Paracoccus siganidrum</name>
    <dbReference type="NCBI Taxonomy" id="1276757"/>
    <lineage>
        <taxon>Bacteria</taxon>
        <taxon>Pseudomonadati</taxon>
        <taxon>Pseudomonadota</taxon>
        <taxon>Alphaproteobacteria</taxon>
        <taxon>Rhodobacterales</taxon>
        <taxon>Paracoccaceae</taxon>
        <taxon>Paracoccus</taxon>
    </lineage>
</organism>
<keyword evidence="6 10" id="KW-0378">Hydrolase</keyword>
<dbReference type="EC" id="2.3.1.122" evidence="4"/>
<gene>
    <name evidence="10" type="ORF">D3P05_09140</name>
</gene>
<protein>
    <recommendedName>
        <fullName evidence="7">Acyl-CoA:diacylglycerol acyltransferase</fullName>
        <ecNumber evidence="4">2.3.1.122</ecNumber>
        <ecNumber evidence="5">2.3.1.20</ecNumber>
    </recommendedName>
</protein>
<evidence type="ECO:0000256" key="7">
    <source>
        <dbReference type="ARBA" id="ARBA00032572"/>
    </source>
</evidence>
<comment type="catalytic activity">
    <reaction evidence="1">
        <text>2 alpha,alpha'-trehalose 6-mycolate = alpha,alpha'-trehalose 6,6'-bismycolate + alpha,alpha-trehalose</text>
        <dbReference type="Rhea" id="RHEA:23472"/>
        <dbReference type="ChEBI" id="CHEBI:16551"/>
        <dbReference type="ChEBI" id="CHEBI:18195"/>
        <dbReference type="ChEBI" id="CHEBI:18234"/>
        <dbReference type="EC" id="2.3.1.122"/>
    </reaction>
</comment>
<evidence type="ECO:0000256" key="2">
    <source>
        <dbReference type="ARBA" id="ARBA00005622"/>
    </source>
</evidence>
<dbReference type="PANTHER" id="PTHR40841:SF2">
    <property type="entry name" value="SIDEROPHORE-DEGRADING ESTERASE (EUROFUNG)"/>
    <property type="match status" value="1"/>
</dbReference>
<sequence length="311" mass="32638">MITLTRRRLLAGAAALTALSGQSRPTPGIATWPLLDAPPATHRTSRLDVTLDGRGYRLFRALPSGPVPAGGWPSIWMLDGNAAFNRLTADQLSRQPGLAVIALGHQVETEIAAEDRTLDYTPAPLNGAVEPRARGRATGGDDAFRDRLAGPLMQAAADGAMLNPARRSLWGHSFGGLFTLSTLFRRPDLFRGYVPVSPSTGFGGGALARIEAAAVPLADGRAEVLVMLGDQEHRRSTDAPVAPRPSPQTLALAKRLEARPDLKLRVSVLEGLTHGATFRASLGPALAWAAAVGGLANPVREPAGEGRAAGE</sequence>
<evidence type="ECO:0000256" key="9">
    <source>
        <dbReference type="SAM" id="MobiDB-lite"/>
    </source>
</evidence>
<dbReference type="PROSITE" id="PS51318">
    <property type="entry name" value="TAT"/>
    <property type="match status" value="1"/>
</dbReference>
<evidence type="ECO:0000256" key="4">
    <source>
        <dbReference type="ARBA" id="ARBA00012820"/>
    </source>
</evidence>
<dbReference type="Gene3D" id="3.40.50.1820">
    <property type="entry name" value="alpha/beta hydrolase"/>
    <property type="match status" value="1"/>
</dbReference>
<evidence type="ECO:0000256" key="3">
    <source>
        <dbReference type="ARBA" id="ARBA00005874"/>
    </source>
</evidence>
<dbReference type="GO" id="GO:0016788">
    <property type="term" value="F:hydrolase activity, acting on ester bonds"/>
    <property type="evidence" value="ECO:0007669"/>
    <property type="project" value="TreeGrafter"/>
</dbReference>